<dbReference type="GO" id="GO:0016020">
    <property type="term" value="C:membrane"/>
    <property type="evidence" value="ECO:0007669"/>
    <property type="project" value="UniProtKB-SubCell"/>
</dbReference>
<feature type="transmembrane region" description="Helical" evidence="8">
    <location>
        <begin position="7"/>
        <end position="29"/>
    </location>
</feature>
<feature type="transmembrane region" description="Helical" evidence="8">
    <location>
        <begin position="368"/>
        <end position="386"/>
    </location>
</feature>
<evidence type="ECO:0000256" key="1">
    <source>
        <dbReference type="ARBA" id="ARBA00004141"/>
    </source>
</evidence>
<dbReference type="SUPFAM" id="SSF103473">
    <property type="entry name" value="MFS general substrate transporter"/>
    <property type="match status" value="1"/>
</dbReference>
<evidence type="ECO:0000256" key="6">
    <source>
        <dbReference type="ARBA" id="ARBA00040302"/>
    </source>
</evidence>
<dbReference type="PANTHER" id="PTHR23294">
    <property type="entry name" value="ET TRANSLATION PRODUCT-RELATED"/>
    <property type="match status" value="1"/>
</dbReference>
<evidence type="ECO:0000256" key="8">
    <source>
        <dbReference type="SAM" id="Phobius"/>
    </source>
</evidence>
<accession>A0A1V0SDQ6</accession>
<feature type="transmembrane region" description="Helical" evidence="8">
    <location>
        <begin position="345"/>
        <end position="362"/>
    </location>
</feature>
<dbReference type="InterPro" id="IPR036259">
    <property type="entry name" value="MFS_trans_sf"/>
</dbReference>
<evidence type="ECO:0000256" key="7">
    <source>
        <dbReference type="ARBA" id="ARBA00041910"/>
    </source>
</evidence>
<evidence type="ECO:0000256" key="2">
    <source>
        <dbReference type="ARBA" id="ARBA00022692"/>
    </source>
</evidence>
<keyword evidence="3 8" id="KW-1133">Transmembrane helix</keyword>
<feature type="transmembrane region" description="Helical" evidence="8">
    <location>
        <begin position="35"/>
        <end position="56"/>
    </location>
</feature>
<reference evidence="9" key="1">
    <citation type="journal article" date="2017" name="Science">
        <title>Giant viruses with an expanded complement of translation system components.</title>
        <authorList>
            <person name="Schulz F."/>
            <person name="Yutin N."/>
            <person name="Ivanova N.N."/>
            <person name="Ortega D.R."/>
            <person name="Lee T.K."/>
            <person name="Vierheilig J."/>
            <person name="Daims H."/>
            <person name="Horn M."/>
            <person name="Wagner M."/>
            <person name="Jensen G.J."/>
            <person name="Kyrpides N.C."/>
            <person name="Koonin E.V."/>
            <person name="Woyke T."/>
        </authorList>
    </citation>
    <scope>NUCLEOTIDE SEQUENCE</scope>
    <source>
        <strain evidence="9">ILV1</strain>
    </source>
</reference>
<feature type="transmembrane region" description="Helical" evidence="8">
    <location>
        <begin position="208"/>
        <end position="228"/>
    </location>
</feature>
<dbReference type="PANTHER" id="PTHR23294:SF0">
    <property type="entry name" value="UNC93-LIKE PROTEIN MFSD11"/>
    <property type="match status" value="1"/>
</dbReference>
<feature type="transmembrane region" description="Helical" evidence="8">
    <location>
        <begin position="305"/>
        <end position="324"/>
    </location>
</feature>
<keyword evidence="4 8" id="KW-0472">Membrane</keyword>
<keyword evidence="5" id="KW-0325">Glycoprotein</keyword>
<dbReference type="Pfam" id="PF05978">
    <property type="entry name" value="UNC-93"/>
    <property type="match status" value="1"/>
</dbReference>
<sequence length="405" mass="45075">MIGQTIYLALGYTLIFAGFYEATSFLTILYGDNAFISFAIFPGVYSIFSLCSPYIVSKLNLRLSIAISSFSYLLFCGAIGSLNLPLMLAASGICGAFNAIFWLCQALWMINYPVNERSSLIGLFFGIFGANIIIGNIIALIVLLTGLSVQIMIWIMVGVVGIGVVMLIFIPPFSYHELFKIIHKNDQQINLVKSIKDVFTIVLEKRGYLLIPMFIVQAADLNVSFQIITRLLIVNSHGNKLVNIYNAAMYLAYGITSAISAVLFGKIYSKFGWQYVLISYSVLNIICIIGIILLATLSSNGPMELWIIIGSIKGIVDYALNILINVPISNTYQDKANLMFGLYRFVYPIANMLISIMVGYIWYPWILLINGICVIITAISLWIFLINDDIEVQFDRSSITISNVD</sequence>
<feature type="transmembrane region" description="Helical" evidence="8">
    <location>
        <begin position="275"/>
        <end position="299"/>
    </location>
</feature>
<feature type="transmembrane region" description="Helical" evidence="8">
    <location>
        <begin position="88"/>
        <end position="108"/>
    </location>
</feature>
<dbReference type="InterPro" id="IPR010291">
    <property type="entry name" value="Ion_channel_UNC-93"/>
</dbReference>
<feature type="transmembrane region" description="Helical" evidence="8">
    <location>
        <begin position="151"/>
        <end position="170"/>
    </location>
</feature>
<feature type="transmembrane region" description="Helical" evidence="8">
    <location>
        <begin position="63"/>
        <end position="82"/>
    </location>
</feature>
<evidence type="ECO:0000256" key="5">
    <source>
        <dbReference type="ARBA" id="ARBA00023180"/>
    </source>
</evidence>
<dbReference type="InterPro" id="IPR051617">
    <property type="entry name" value="UNC-93-like_regulator"/>
</dbReference>
<evidence type="ECO:0000256" key="3">
    <source>
        <dbReference type="ARBA" id="ARBA00022989"/>
    </source>
</evidence>
<organism evidence="9">
    <name type="scientific">Indivirus ILV1</name>
    <dbReference type="NCBI Taxonomy" id="1977633"/>
    <lineage>
        <taxon>Viruses</taxon>
        <taxon>Varidnaviria</taxon>
        <taxon>Bamfordvirae</taxon>
        <taxon>Nucleocytoviricota</taxon>
        <taxon>Megaviricetes</taxon>
        <taxon>Imitervirales</taxon>
        <taxon>Mimiviridae</taxon>
        <taxon>Klosneuvirinae</taxon>
        <taxon>Indivirus</taxon>
    </lineage>
</organism>
<dbReference type="Gene3D" id="1.20.1250.20">
    <property type="entry name" value="MFS general substrate transporter like domains"/>
    <property type="match status" value="2"/>
</dbReference>
<name>A0A1V0SDQ6_9VIRU</name>
<dbReference type="EMBL" id="KY684088">
    <property type="protein sequence ID" value="ARF09853.1"/>
    <property type="molecule type" value="Genomic_DNA"/>
</dbReference>
<evidence type="ECO:0000313" key="9">
    <source>
        <dbReference type="EMBL" id="ARF09853.1"/>
    </source>
</evidence>
<evidence type="ECO:0000256" key="4">
    <source>
        <dbReference type="ARBA" id="ARBA00023136"/>
    </source>
</evidence>
<keyword evidence="2 8" id="KW-0812">Transmembrane</keyword>
<gene>
    <name evidence="9" type="ORF">Indivirus_4_25</name>
</gene>
<comment type="subcellular location">
    <subcellularLocation>
        <location evidence="1">Membrane</location>
        <topology evidence="1">Multi-pass membrane protein</topology>
    </subcellularLocation>
</comment>
<protein>
    <recommendedName>
        <fullName evidence="6">UNC93-like protein MFSD11</fullName>
    </recommendedName>
    <alternativeName>
        <fullName evidence="7">Major facilitator superfamily domain-containing protein 11</fullName>
    </alternativeName>
</protein>
<proteinExistence type="predicted"/>
<feature type="transmembrane region" description="Helical" evidence="8">
    <location>
        <begin position="248"/>
        <end position="268"/>
    </location>
</feature>
<feature type="transmembrane region" description="Helical" evidence="8">
    <location>
        <begin position="120"/>
        <end position="145"/>
    </location>
</feature>